<keyword evidence="2" id="KW-1185">Reference proteome</keyword>
<comment type="caution">
    <text evidence="1">The sequence shown here is derived from an EMBL/GenBank/DDBJ whole genome shotgun (WGS) entry which is preliminary data.</text>
</comment>
<proteinExistence type="predicted"/>
<organism evidence="1 2">
    <name type="scientific">Kribbella deserti</name>
    <dbReference type="NCBI Taxonomy" id="1926257"/>
    <lineage>
        <taxon>Bacteria</taxon>
        <taxon>Bacillati</taxon>
        <taxon>Actinomycetota</taxon>
        <taxon>Actinomycetes</taxon>
        <taxon>Propionibacteriales</taxon>
        <taxon>Kribbellaceae</taxon>
        <taxon>Kribbella</taxon>
    </lineage>
</organism>
<dbReference type="EMBL" id="JBHLTC010000014">
    <property type="protein sequence ID" value="MFC0624741.1"/>
    <property type="molecule type" value="Genomic_DNA"/>
</dbReference>
<evidence type="ECO:0000313" key="1">
    <source>
        <dbReference type="EMBL" id="MFC0624741.1"/>
    </source>
</evidence>
<gene>
    <name evidence="1" type="ORF">ACFFGN_11760</name>
</gene>
<reference evidence="1 2" key="1">
    <citation type="submission" date="2024-09" db="EMBL/GenBank/DDBJ databases">
        <authorList>
            <person name="Sun Q."/>
            <person name="Mori K."/>
        </authorList>
    </citation>
    <scope>NUCLEOTIDE SEQUENCE [LARGE SCALE GENOMIC DNA]</scope>
    <source>
        <strain evidence="1 2">CGMCC 1.15906</strain>
    </source>
</reference>
<evidence type="ECO:0000313" key="2">
    <source>
        <dbReference type="Proteomes" id="UP001589890"/>
    </source>
</evidence>
<protein>
    <submittedName>
        <fullName evidence="1">Uncharacterized protein</fullName>
    </submittedName>
</protein>
<name>A0ABV6QL67_9ACTN</name>
<accession>A0ABV6QL67</accession>
<dbReference type="RefSeq" id="WP_380046427.1">
    <property type="nucleotide sequence ID" value="NZ_JBHLTC010000014.1"/>
</dbReference>
<sequence>MTQPTPPERVAEFTPNEIAHLMVALVWLGPDPKVFQTWPHATQAAVAKAMNNTYVELMPDGQMGLRVGTFRIVTNANESGEN</sequence>
<dbReference type="Proteomes" id="UP001589890">
    <property type="component" value="Unassembled WGS sequence"/>
</dbReference>